<dbReference type="AlphaFoldDB" id="A0A6H1Q2J1"/>
<reference evidence="1 2" key="1">
    <citation type="journal article" date="2020" name="Nat. Microbiol.">
        <title>Lysogenic host-virus interactions in SAR11 marine bacteria.</title>
        <authorList>
            <person name="Morris R.M."/>
            <person name="Cain K.R."/>
            <person name="Hvorecny K.L."/>
            <person name="Kollman J.M."/>
        </authorList>
    </citation>
    <scope>NUCLEOTIDE SEQUENCE [LARGE SCALE GENOMIC DNA]</scope>
    <source>
        <strain evidence="1 2">NP1</strain>
    </source>
</reference>
<organism evidence="1 2">
    <name type="scientific">Candidatus Pelagibacter giovannonii</name>
    <dbReference type="NCBI Taxonomy" id="2563896"/>
    <lineage>
        <taxon>Bacteria</taxon>
        <taxon>Pseudomonadati</taxon>
        <taxon>Pseudomonadota</taxon>
        <taxon>Alphaproteobacteria</taxon>
        <taxon>Candidatus Pelagibacterales</taxon>
        <taxon>Candidatus Pelagibacteraceae</taxon>
        <taxon>Candidatus Pelagibacter</taxon>
    </lineage>
</organism>
<sequence length="156" mass="17869">MNDVPKKIILLLLLLLSSCGYDAIHSKKNSMNYNFSISELNFIGDRKVNLKIKEKLNNYTQNKKDKDFIIKISSKSEKIILAKDVAGDATAFKNTISINVEVLMNNKLKNNLMILESFNYNNISNKFNLKNYETEIKNNLAETATDKLIFKLSNIQ</sequence>
<proteinExistence type="predicted"/>
<dbReference type="KEGG" id="peg:E5R92_04525"/>
<protein>
    <recommendedName>
        <fullName evidence="3">LPS-assembly lipoprotein LptE</fullName>
    </recommendedName>
</protein>
<keyword evidence="2" id="KW-1185">Reference proteome</keyword>
<name>A0A6H1Q2J1_9PROT</name>
<dbReference type="Proteomes" id="UP000501094">
    <property type="component" value="Chromosome"/>
</dbReference>
<dbReference type="PROSITE" id="PS51257">
    <property type="entry name" value="PROKAR_LIPOPROTEIN"/>
    <property type="match status" value="1"/>
</dbReference>
<evidence type="ECO:0008006" key="3">
    <source>
        <dbReference type="Google" id="ProtNLM"/>
    </source>
</evidence>
<evidence type="ECO:0000313" key="2">
    <source>
        <dbReference type="Proteomes" id="UP000501094"/>
    </source>
</evidence>
<accession>A0A6H1Q2J1</accession>
<gene>
    <name evidence="1" type="ORF">E5R92_04525</name>
</gene>
<evidence type="ECO:0000313" key="1">
    <source>
        <dbReference type="EMBL" id="QIZ21044.1"/>
    </source>
</evidence>
<dbReference type="EMBL" id="CP038852">
    <property type="protein sequence ID" value="QIZ21044.1"/>
    <property type="molecule type" value="Genomic_DNA"/>
</dbReference>